<name>A0A9P5ZSA6_PLEER</name>
<gene>
    <name evidence="1" type="ORF">BDN71DRAFT_1173661</name>
</gene>
<sequence>MGCGGRAKGRGKLPTVQSTLLPLIILLSTFLEVLSGKLQRSDLRIAQEGHYRRAIPFSDLPVDLTPAPAWTRRIQFALTIRHSMAGIQPAVGFQYSTMTFSQAYSSPHNAWCKTILDVIVPVPTERMCTASPSISQLMSRSDRRRSISTSDV</sequence>
<keyword evidence="2" id="KW-1185">Reference proteome</keyword>
<evidence type="ECO:0000313" key="1">
    <source>
        <dbReference type="EMBL" id="KAF9492776.1"/>
    </source>
</evidence>
<proteinExistence type="predicted"/>
<organism evidence="1 2">
    <name type="scientific">Pleurotus eryngii</name>
    <name type="common">Boletus of the steppes</name>
    <dbReference type="NCBI Taxonomy" id="5323"/>
    <lineage>
        <taxon>Eukaryota</taxon>
        <taxon>Fungi</taxon>
        <taxon>Dikarya</taxon>
        <taxon>Basidiomycota</taxon>
        <taxon>Agaricomycotina</taxon>
        <taxon>Agaricomycetes</taxon>
        <taxon>Agaricomycetidae</taxon>
        <taxon>Agaricales</taxon>
        <taxon>Pleurotineae</taxon>
        <taxon>Pleurotaceae</taxon>
        <taxon>Pleurotus</taxon>
    </lineage>
</organism>
<evidence type="ECO:0000313" key="2">
    <source>
        <dbReference type="Proteomes" id="UP000807025"/>
    </source>
</evidence>
<dbReference type="EMBL" id="MU154596">
    <property type="protein sequence ID" value="KAF9492776.1"/>
    <property type="molecule type" value="Genomic_DNA"/>
</dbReference>
<accession>A0A9P5ZSA6</accession>
<comment type="caution">
    <text evidence="1">The sequence shown here is derived from an EMBL/GenBank/DDBJ whole genome shotgun (WGS) entry which is preliminary data.</text>
</comment>
<protein>
    <submittedName>
        <fullName evidence="1">Uncharacterized protein</fullName>
    </submittedName>
</protein>
<reference evidence="1" key="1">
    <citation type="submission" date="2020-11" db="EMBL/GenBank/DDBJ databases">
        <authorList>
            <consortium name="DOE Joint Genome Institute"/>
            <person name="Ahrendt S."/>
            <person name="Riley R."/>
            <person name="Andreopoulos W."/>
            <person name="Labutti K."/>
            <person name="Pangilinan J."/>
            <person name="Ruiz-Duenas F.J."/>
            <person name="Barrasa J.M."/>
            <person name="Sanchez-Garcia M."/>
            <person name="Camarero S."/>
            <person name="Miyauchi S."/>
            <person name="Serrano A."/>
            <person name="Linde D."/>
            <person name="Babiker R."/>
            <person name="Drula E."/>
            <person name="Ayuso-Fernandez I."/>
            <person name="Pacheco R."/>
            <person name="Padilla G."/>
            <person name="Ferreira P."/>
            <person name="Barriuso J."/>
            <person name="Kellner H."/>
            <person name="Castanera R."/>
            <person name="Alfaro M."/>
            <person name="Ramirez L."/>
            <person name="Pisabarro A.G."/>
            <person name="Kuo A."/>
            <person name="Tritt A."/>
            <person name="Lipzen A."/>
            <person name="He G."/>
            <person name="Yan M."/>
            <person name="Ng V."/>
            <person name="Cullen D."/>
            <person name="Martin F."/>
            <person name="Rosso M.-N."/>
            <person name="Henrissat B."/>
            <person name="Hibbett D."/>
            <person name="Martinez A.T."/>
            <person name="Grigoriev I.V."/>
        </authorList>
    </citation>
    <scope>NUCLEOTIDE SEQUENCE</scope>
    <source>
        <strain evidence="1">ATCC 90797</strain>
    </source>
</reference>
<dbReference type="Proteomes" id="UP000807025">
    <property type="component" value="Unassembled WGS sequence"/>
</dbReference>
<dbReference type="AlphaFoldDB" id="A0A9P5ZSA6"/>